<keyword evidence="1" id="KW-0472">Membrane</keyword>
<gene>
    <name evidence="2" type="ORF">Vbra_23358</name>
</gene>
<dbReference type="EMBL" id="CDMY01000067">
    <property type="protein sequence ID" value="CEL92315.1"/>
    <property type="molecule type" value="Genomic_DNA"/>
</dbReference>
<evidence type="ECO:0000313" key="2">
    <source>
        <dbReference type="EMBL" id="CEL92315.1"/>
    </source>
</evidence>
<dbReference type="VEuPathDB" id="CryptoDB:Vbra_23358"/>
<keyword evidence="1" id="KW-0812">Transmembrane</keyword>
<dbReference type="Proteomes" id="UP000041254">
    <property type="component" value="Unassembled WGS sequence"/>
</dbReference>
<proteinExistence type="predicted"/>
<accession>A0A0G4EA34</accession>
<keyword evidence="3" id="KW-1185">Reference proteome</keyword>
<keyword evidence="1" id="KW-1133">Transmembrane helix</keyword>
<dbReference type="PROSITE" id="PS51257">
    <property type="entry name" value="PROKAR_LIPOPROTEIN"/>
    <property type="match status" value="1"/>
</dbReference>
<protein>
    <submittedName>
        <fullName evidence="2">Uncharacterized protein</fullName>
    </submittedName>
</protein>
<reference evidence="2 3" key="1">
    <citation type="submission" date="2014-11" db="EMBL/GenBank/DDBJ databases">
        <authorList>
            <person name="Zhu J."/>
            <person name="Qi W."/>
            <person name="Song R."/>
        </authorList>
    </citation>
    <scope>NUCLEOTIDE SEQUENCE [LARGE SCALE GENOMIC DNA]</scope>
</reference>
<dbReference type="AlphaFoldDB" id="A0A0G4EA34"/>
<name>A0A0G4EA34_VITBC</name>
<dbReference type="InParanoid" id="A0A0G4EA34"/>
<sequence>MAGVRTQVIAERRKYRMRLAIAVALLAGCFAAIFASVPLAKSTEILGLVISSLSGAPAFATVLQEGICPYQ</sequence>
<feature type="transmembrane region" description="Helical" evidence="1">
    <location>
        <begin position="45"/>
        <end position="63"/>
    </location>
</feature>
<organism evidence="2 3">
    <name type="scientific">Vitrella brassicaformis (strain CCMP3155)</name>
    <dbReference type="NCBI Taxonomy" id="1169540"/>
    <lineage>
        <taxon>Eukaryota</taxon>
        <taxon>Sar</taxon>
        <taxon>Alveolata</taxon>
        <taxon>Colpodellida</taxon>
        <taxon>Vitrellaceae</taxon>
        <taxon>Vitrella</taxon>
    </lineage>
</organism>
<evidence type="ECO:0000313" key="3">
    <source>
        <dbReference type="Proteomes" id="UP000041254"/>
    </source>
</evidence>
<evidence type="ECO:0000256" key="1">
    <source>
        <dbReference type="SAM" id="Phobius"/>
    </source>
</evidence>